<organism evidence="2 3">
    <name type="scientific">Liquidambar formosana</name>
    <name type="common">Formosan gum</name>
    <dbReference type="NCBI Taxonomy" id="63359"/>
    <lineage>
        <taxon>Eukaryota</taxon>
        <taxon>Viridiplantae</taxon>
        <taxon>Streptophyta</taxon>
        <taxon>Embryophyta</taxon>
        <taxon>Tracheophyta</taxon>
        <taxon>Spermatophyta</taxon>
        <taxon>Magnoliopsida</taxon>
        <taxon>eudicotyledons</taxon>
        <taxon>Gunneridae</taxon>
        <taxon>Pentapetalae</taxon>
        <taxon>Saxifragales</taxon>
        <taxon>Altingiaceae</taxon>
        <taxon>Liquidambar</taxon>
    </lineage>
</organism>
<sequence>MSDFLPREIFFEILLRLPHKALLQCTTVCKSWNSMITSPNFITTHLNRTTLSYITNNNTPADLLLLRQYFESGNKERYSLRRDNETLRRYARLEFPFESQNPFFRIVGSCNGLLCLSDDFGFYTYTIILYNPSIRKSVTLPGPRVTFKTHGPYKFALGFGFDAKHNDHKVVRIANIQGPVGLEYIVPPIVQLYSVASGSWREIDSSAAPYEIIDRYWSQAFVNGAIHWLASDRQYDNLILSFDMGTEVFGTMKLPPCLVRSFVMDMSIKAFGESLLVVEYDGALFFRESCSIWVMKEYGVAESWSKRCTVSLRGGLGTAVALRKKGEILMSTDDGELVSYHPETQQTKDLGIHGTKDSFYVDNYMETLVLLNNSARDEESKNAD</sequence>
<evidence type="ECO:0000313" key="3">
    <source>
        <dbReference type="Proteomes" id="UP001415857"/>
    </source>
</evidence>
<dbReference type="PANTHER" id="PTHR31672:SF10">
    <property type="entry name" value="F-BOX DOMAIN-CONTAINING PROTEIN"/>
    <property type="match status" value="1"/>
</dbReference>
<dbReference type="InterPro" id="IPR036047">
    <property type="entry name" value="F-box-like_dom_sf"/>
</dbReference>
<dbReference type="Gene3D" id="1.20.1280.50">
    <property type="match status" value="1"/>
</dbReference>
<protein>
    <recommendedName>
        <fullName evidence="1">F-box domain-containing protein</fullName>
    </recommendedName>
</protein>
<evidence type="ECO:0000313" key="2">
    <source>
        <dbReference type="EMBL" id="KAK9285130.1"/>
    </source>
</evidence>
<comment type="caution">
    <text evidence="2">The sequence shown here is derived from an EMBL/GenBank/DDBJ whole genome shotgun (WGS) entry which is preliminary data.</text>
</comment>
<dbReference type="Pfam" id="PF07734">
    <property type="entry name" value="FBA_1"/>
    <property type="match status" value="1"/>
</dbReference>
<dbReference type="AlphaFoldDB" id="A0AAP0X4S3"/>
<keyword evidence="3" id="KW-1185">Reference proteome</keyword>
<dbReference type="Pfam" id="PF12937">
    <property type="entry name" value="F-box-like"/>
    <property type="match status" value="1"/>
</dbReference>
<dbReference type="EMBL" id="JBBPBK010000005">
    <property type="protein sequence ID" value="KAK9285130.1"/>
    <property type="molecule type" value="Genomic_DNA"/>
</dbReference>
<dbReference type="InterPro" id="IPR001810">
    <property type="entry name" value="F-box_dom"/>
</dbReference>
<dbReference type="InterPro" id="IPR006527">
    <property type="entry name" value="F-box-assoc_dom_typ1"/>
</dbReference>
<dbReference type="PROSITE" id="PS50181">
    <property type="entry name" value="FBOX"/>
    <property type="match status" value="1"/>
</dbReference>
<accession>A0AAP0X4S3</accession>
<dbReference type="SUPFAM" id="SSF81383">
    <property type="entry name" value="F-box domain"/>
    <property type="match status" value="1"/>
</dbReference>
<dbReference type="CDD" id="cd22157">
    <property type="entry name" value="F-box_AtFBW1-like"/>
    <property type="match status" value="1"/>
</dbReference>
<dbReference type="PANTHER" id="PTHR31672">
    <property type="entry name" value="BNACNNG10540D PROTEIN"/>
    <property type="match status" value="1"/>
</dbReference>
<reference evidence="2 3" key="1">
    <citation type="journal article" date="2024" name="Plant J.">
        <title>Genome sequences and population genomics reveal climatic adaptation and genomic divergence between two closely related sweetgum species.</title>
        <authorList>
            <person name="Xu W.Q."/>
            <person name="Ren C.Q."/>
            <person name="Zhang X.Y."/>
            <person name="Comes H.P."/>
            <person name="Liu X.H."/>
            <person name="Li Y.G."/>
            <person name="Kettle C.J."/>
            <person name="Jalonen R."/>
            <person name="Gaisberger H."/>
            <person name="Ma Y.Z."/>
            <person name="Qiu Y.X."/>
        </authorList>
    </citation>
    <scope>NUCLEOTIDE SEQUENCE [LARGE SCALE GENOMIC DNA]</scope>
    <source>
        <strain evidence="2">Hangzhou</strain>
    </source>
</reference>
<dbReference type="InterPro" id="IPR050796">
    <property type="entry name" value="SCF_F-box_component"/>
</dbReference>
<name>A0AAP0X4S3_LIQFO</name>
<dbReference type="Proteomes" id="UP001415857">
    <property type="component" value="Unassembled WGS sequence"/>
</dbReference>
<gene>
    <name evidence="2" type="ORF">L1049_024315</name>
</gene>
<dbReference type="InterPro" id="IPR017451">
    <property type="entry name" value="F-box-assoc_interact_dom"/>
</dbReference>
<proteinExistence type="predicted"/>
<evidence type="ECO:0000259" key="1">
    <source>
        <dbReference type="PROSITE" id="PS50181"/>
    </source>
</evidence>
<feature type="domain" description="F-box" evidence="1">
    <location>
        <begin position="1"/>
        <end position="46"/>
    </location>
</feature>
<dbReference type="SMART" id="SM00256">
    <property type="entry name" value="FBOX"/>
    <property type="match status" value="1"/>
</dbReference>
<dbReference type="NCBIfam" id="TIGR01640">
    <property type="entry name" value="F_box_assoc_1"/>
    <property type="match status" value="1"/>
</dbReference>